<name>A0ABN2YDF2_9ACTN</name>
<dbReference type="Pfam" id="PF25023">
    <property type="entry name" value="TEN_YD-shell"/>
    <property type="match status" value="1"/>
</dbReference>
<dbReference type="PANTHER" id="PTHR32305">
    <property type="match status" value="1"/>
</dbReference>
<dbReference type="CDD" id="cd00081">
    <property type="entry name" value="Hint"/>
    <property type="match status" value="1"/>
</dbReference>
<dbReference type="InterPro" id="IPR056823">
    <property type="entry name" value="TEN-like_YD-shell"/>
</dbReference>
<dbReference type="PANTHER" id="PTHR32305:SF17">
    <property type="entry name" value="TRNA NUCLEASE WAPA"/>
    <property type="match status" value="1"/>
</dbReference>
<dbReference type="Pfam" id="PF07591">
    <property type="entry name" value="PT-HINT"/>
    <property type="match status" value="1"/>
</dbReference>
<dbReference type="InterPro" id="IPR050708">
    <property type="entry name" value="T6SS_VgrG/RHS"/>
</dbReference>
<dbReference type="InterPro" id="IPR003587">
    <property type="entry name" value="Hint_dom_N"/>
</dbReference>
<dbReference type="Gene3D" id="2.170.16.10">
    <property type="entry name" value="Hedgehog/Intein (Hint) domain"/>
    <property type="match status" value="1"/>
</dbReference>
<feature type="domain" description="Hint" evidence="4">
    <location>
        <begin position="2070"/>
        <end position="2171"/>
    </location>
</feature>
<dbReference type="SUPFAM" id="SSF51294">
    <property type="entry name" value="Hedgehog/intein (Hint) domain"/>
    <property type="match status" value="1"/>
</dbReference>
<dbReference type="InterPro" id="IPR022385">
    <property type="entry name" value="Rhs_assc_core"/>
</dbReference>
<feature type="compositionally biased region" description="Low complexity" evidence="2">
    <location>
        <begin position="1072"/>
        <end position="1090"/>
    </location>
</feature>
<proteinExistence type="predicted"/>
<feature type="compositionally biased region" description="Basic and acidic residues" evidence="2">
    <location>
        <begin position="1626"/>
        <end position="1642"/>
    </location>
</feature>
<dbReference type="SMART" id="SM00306">
    <property type="entry name" value="HintN"/>
    <property type="match status" value="1"/>
</dbReference>
<feature type="region of interest" description="Disordered" evidence="2">
    <location>
        <begin position="1070"/>
        <end position="1111"/>
    </location>
</feature>
<accession>A0ABN2YDF2</accession>
<keyword evidence="6" id="KW-1185">Reference proteome</keyword>
<feature type="signal peptide" evidence="3">
    <location>
        <begin position="1"/>
        <end position="37"/>
    </location>
</feature>
<feature type="chain" id="PRO_5045825225" evidence="3">
    <location>
        <begin position="38"/>
        <end position="2311"/>
    </location>
</feature>
<dbReference type="RefSeq" id="WP_344290595.1">
    <property type="nucleotide sequence ID" value="NZ_BAAAPF010000089.1"/>
</dbReference>
<evidence type="ECO:0000313" key="5">
    <source>
        <dbReference type="EMBL" id="GAA2125523.1"/>
    </source>
</evidence>
<dbReference type="EMBL" id="BAAAPF010000089">
    <property type="protein sequence ID" value="GAA2125523.1"/>
    <property type="molecule type" value="Genomic_DNA"/>
</dbReference>
<sequence>MNRKASTRVRWTSGKVALGAAALMVATLLQNVTTTGAAADDGRGGPGVPRAEEPVAGKSATKVKPRARQEGPRTPQRAPDAAWPEPATARVELSSAGVRSTTEDPPSATALPLTLDVPSAAGGHPAAAAEAAKGARGTVTTRVLGREAARRAGVDGVLFALESAPAPRGAAGEVRATVDYGAFAEAFGGGYASRLTLVEMLACVLDTPDRPGCRASEPVPTVNDAEKQTLTADAVRLGSREPTVLAAVAAEEGGKGDYKATSLAPSSSWDVNLSSGDFSWSYGIPVPEVPGGLQPSVGMSYSSGAVDGRTGGTNNQSSWIGDGFSFWPGYIERQYKPCADDGVKHADGSKPGDLCWGHGNAFISFNGKGGELVPAGNGEWKLRDDDGTRVTRLASAARGNGDNDGEYWRVTDPQGVRYYFGFNRLPGWASGKEATGSAWNVPVFGDDSGEPCHDAAGFGSSWCQQTWRWNLDYVVDPHGNAVAYYYHQEKNSYGRNLKGTNNTRYTRGGTLDRIEYGLKSSSVYGTKPLAKVDFSSGQRCLPNAQTDCSDIGTDAAYWYDTPWDLNCGESATCDQGRYAPSFWTRKRMTKVTTQVLKGDGTYAPVDSWRLTHRWGQADTDYQLLLESIQRTGHTATPAITLPKTTFVYTQLANRLDRTGDGYAPFIKARLSSVADEYGGQIGANYSAPACSWDNLPTPQTNTSRCFPQYIGGSDTADPDRQWFNKYVTTSVTASDRTGGGTDSVTRYEYLGGAAWHYDDDDSLTKEKFKTWSQWRGYGRVRVKTGGLLGEEAMVSQSDTYFLRGMHGDRESPTGGTKNVSVSLGSGEGDPITDHESAAGFAYKTVDFTGPGGKVLNKTVNRPWHHQTAKKERSWGTVTANLTGTAHTKTWTSLDNGVGNDWRVTSKSNTHDTVAGRLMEVNDFADNSTAADNRCTRTTYATNEDKNILTLPVRVETVAKACGDSADRTEDVITDVRTAYDGAAIDATPTPPTRGDATATAVLKSRTADEAVYLESTAEYDAYGRKRASTDLTANLAFDANGQLKSRSARTDGRTSTTAYTPTTGLVTRVEETTPPATPGDATTALTSTTTYDPARGLPLTQADTNGKTTTSAYDALGRTTKVWLPDRRTSLTPNYEFTYRVTEGKPVAVGRKTLGNRGAQRTSYTVFDGFLRERQTQAPGPDGGRLLSDVFYDERGLVAQTFAPYYTDKLPSPELFLPEDAITVETQYRHSYDGVGRTIQTEQVAGSGDGHTVVATTTTRYRGDRTTVIPPDGGTTTTSLVDARGRTTAVRQHHARSAESTYDETGYRYTPRGELEKVTDPAGNSWTYRYDQLGRQTEANDPDKGTTTTVYDDRGQVTSTTDARGTKLVSIYDGMGRQTELRESSPTGTLRADWTYDTVSGAKGHLAASTRYVDGEAYTNEVVAYDRQYRVLRSTVTIPASEGALAGTYLSMTSYNVSGTVQAVGFPKAGALPSSGVAFTYEDETLRPIELGGDQGLKATTSYTNDGKPQLYELSNSGSKTVTVANVYERGTQRLATTRVERTDVPGVDQHNTFTYDDAGNVLSVADVSRSGTDTQCFDYDFARRLTTAWTEGDTECSAKPSGSAVGGPAPYWHSYTYDKSGNRLTETRHDTGGDPAKDTERTYAYPAPGSPRPHSLTSVTSTGPTGTAQDTYTYDDAGNTATRNLAGDTQTLTWDAEGHLAKVTEPVEGGADKVTSYLYDAGGNRLIARTPTETTLYLGATEVTLPKGATTAKATRYYDLGGGHQAVQEDDGSVSFTLADRNGTGQLAVDAATQALDQRRSLPFGAPRGPQPDSWPGTRGFVGGTDDTASTGLQHLGAREYDPDLGRFISVDPLLELDKPQTLNGYTYAAQNPLTFKDPTGLGLDCGTGSPSGVSCGNAQTRADGSRGNGMNQTGGGVMGKPSVKHPKNSNSSPQSPKQTIHITQKDGVVWMEGFRLPSALELERMYPTLSNTDERLDQHIQGSCRPDEITDSNRDFCAIAGDLGWLDRPQTAFDQFVLSIVAPDIGAWKECLKNPGLTRACGSAALDLPWVKVLKPIKFLKAAKTCSKHSFLPGTQVLLADGSSKPIEELEIGDKAVVTDPETGKTAIREIVATINTEDDKDFVDLTIKADDSTTTLTSTTTHPFWTQEKNAWANAGDLTPGQTLRTPDGTTATVTDVRHYTKRQRTHDLTINDIHTYYVQAGETPVLVHNSSCDVSGRGRWQLTKEGSTKLLKGGPFKTTFYKSASDGTWWTPDVTGHGESAFKVYRETSKGLEWISDADKYGDYMPGKWKGDTGKFIPNSNLRGVKR</sequence>
<dbReference type="InterPro" id="IPR036844">
    <property type="entry name" value="Hint_dom_sf"/>
</dbReference>
<evidence type="ECO:0000256" key="1">
    <source>
        <dbReference type="ARBA" id="ARBA00022737"/>
    </source>
</evidence>
<dbReference type="InterPro" id="IPR031325">
    <property type="entry name" value="RHS_repeat"/>
</dbReference>
<dbReference type="NCBIfam" id="TIGR03696">
    <property type="entry name" value="Rhs_assc_core"/>
    <property type="match status" value="1"/>
</dbReference>
<evidence type="ECO:0000256" key="2">
    <source>
        <dbReference type="SAM" id="MobiDB-lite"/>
    </source>
</evidence>
<feature type="compositionally biased region" description="Polar residues" evidence="2">
    <location>
        <begin position="1101"/>
        <end position="1111"/>
    </location>
</feature>
<dbReference type="InterPro" id="IPR006530">
    <property type="entry name" value="YD"/>
</dbReference>
<dbReference type="Proteomes" id="UP001500443">
    <property type="component" value="Unassembled WGS sequence"/>
</dbReference>
<keyword evidence="1" id="KW-0677">Repeat</keyword>
<evidence type="ECO:0000256" key="3">
    <source>
        <dbReference type="SAM" id="SignalP"/>
    </source>
</evidence>
<feature type="region of interest" description="Disordered" evidence="2">
    <location>
        <begin position="36"/>
        <end position="111"/>
    </location>
</feature>
<feature type="compositionally biased region" description="Polar residues" evidence="2">
    <location>
        <begin position="1656"/>
        <end position="1668"/>
    </location>
</feature>
<feature type="region of interest" description="Disordered" evidence="2">
    <location>
        <begin position="1803"/>
        <end position="1832"/>
    </location>
</feature>
<feature type="region of interest" description="Disordered" evidence="2">
    <location>
        <begin position="1623"/>
        <end position="1668"/>
    </location>
</feature>
<protein>
    <submittedName>
        <fullName evidence="5">RHS repeat-associated core domain-containing protein</fullName>
    </submittedName>
</protein>
<dbReference type="Pfam" id="PF05593">
    <property type="entry name" value="RHS_repeat"/>
    <property type="match status" value="2"/>
</dbReference>
<reference evidence="5 6" key="1">
    <citation type="journal article" date="2019" name="Int. J. Syst. Evol. Microbiol.">
        <title>The Global Catalogue of Microorganisms (GCM) 10K type strain sequencing project: providing services to taxonomists for standard genome sequencing and annotation.</title>
        <authorList>
            <consortium name="The Broad Institute Genomics Platform"/>
            <consortium name="The Broad Institute Genome Sequencing Center for Infectious Disease"/>
            <person name="Wu L."/>
            <person name="Ma J."/>
        </authorList>
    </citation>
    <scope>NUCLEOTIDE SEQUENCE [LARGE SCALE GENOMIC DNA]</scope>
    <source>
        <strain evidence="5 6">JCM 15481</strain>
    </source>
</reference>
<gene>
    <name evidence="5" type="ORF">GCM10009802_31030</name>
</gene>
<dbReference type="Gene3D" id="2.180.10.10">
    <property type="entry name" value="RHS repeat-associated core"/>
    <property type="match status" value="2"/>
</dbReference>
<comment type="caution">
    <text evidence="5">The sequence shown here is derived from an EMBL/GenBank/DDBJ whole genome shotgun (WGS) entry which is preliminary data.</text>
</comment>
<keyword evidence="3" id="KW-0732">Signal</keyword>
<feature type="compositionally biased region" description="Low complexity" evidence="2">
    <location>
        <begin position="1930"/>
        <end position="1940"/>
    </location>
</feature>
<evidence type="ECO:0000313" key="6">
    <source>
        <dbReference type="Proteomes" id="UP001500443"/>
    </source>
</evidence>
<evidence type="ECO:0000259" key="4">
    <source>
        <dbReference type="SMART" id="SM00306"/>
    </source>
</evidence>
<dbReference type="NCBIfam" id="TIGR01643">
    <property type="entry name" value="YD_repeat_2x"/>
    <property type="match status" value="1"/>
</dbReference>
<feature type="region of interest" description="Disordered" evidence="2">
    <location>
        <begin position="1902"/>
        <end position="1941"/>
    </location>
</feature>
<organism evidence="5 6">
    <name type="scientific">Streptomyces synnematoformans</name>
    <dbReference type="NCBI Taxonomy" id="415721"/>
    <lineage>
        <taxon>Bacteria</taxon>
        <taxon>Bacillati</taxon>
        <taxon>Actinomycetota</taxon>
        <taxon>Actinomycetes</taxon>
        <taxon>Kitasatosporales</taxon>
        <taxon>Streptomycetaceae</taxon>
        <taxon>Streptomyces</taxon>
    </lineage>
</organism>